<keyword evidence="10 14" id="KW-1133">Transmembrane helix</keyword>
<evidence type="ECO:0000256" key="12">
    <source>
        <dbReference type="ARBA" id="ARBA00023136"/>
    </source>
</evidence>
<keyword evidence="8" id="KW-0319">Glycerol metabolism</keyword>
<dbReference type="EC" id="2.3.1.-" evidence="14"/>
<evidence type="ECO:0000313" key="16">
    <source>
        <dbReference type="Proteomes" id="UP000054047"/>
    </source>
</evidence>
<evidence type="ECO:0000313" key="15">
    <source>
        <dbReference type="EMBL" id="KIH58404.1"/>
    </source>
</evidence>
<dbReference type="GO" id="GO:0004144">
    <property type="term" value="F:diacylglycerol O-acyltransferase activity"/>
    <property type="evidence" value="ECO:0007669"/>
    <property type="project" value="TreeGrafter"/>
</dbReference>
<keyword evidence="6 14" id="KW-0808">Transferase</keyword>
<evidence type="ECO:0000256" key="13">
    <source>
        <dbReference type="ARBA" id="ARBA00023315"/>
    </source>
</evidence>
<comment type="subcellular location">
    <subcellularLocation>
        <location evidence="1 14">Endoplasmic reticulum membrane</location>
        <topology evidence="1 14">Multi-pass membrane protein</topology>
    </subcellularLocation>
</comment>
<dbReference type="GO" id="GO:0005789">
    <property type="term" value="C:endoplasmic reticulum membrane"/>
    <property type="evidence" value="ECO:0007669"/>
    <property type="project" value="UniProtKB-SubCell"/>
</dbReference>
<evidence type="ECO:0000256" key="11">
    <source>
        <dbReference type="ARBA" id="ARBA00023098"/>
    </source>
</evidence>
<dbReference type="InterPro" id="IPR007130">
    <property type="entry name" value="DAGAT"/>
</dbReference>
<keyword evidence="9 14" id="KW-0256">Endoplasmic reticulum</keyword>
<keyword evidence="16" id="KW-1185">Reference proteome</keyword>
<name>A0A0C2GHT9_9BILA</name>
<reference evidence="15 16" key="1">
    <citation type="submission" date="2013-12" db="EMBL/GenBank/DDBJ databases">
        <title>Draft genome of the parsitic nematode Ancylostoma duodenale.</title>
        <authorList>
            <person name="Mitreva M."/>
        </authorList>
    </citation>
    <scope>NUCLEOTIDE SEQUENCE [LARGE SCALE GENOMIC DNA]</scope>
    <source>
        <strain evidence="15 16">Zhejiang</strain>
    </source>
</reference>
<keyword evidence="7 14" id="KW-0812">Transmembrane</keyword>
<keyword evidence="13 15" id="KW-0012">Acyltransferase</keyword>
<dbReference type="EMBL" id="KN733157">
    <property type="protein sequence ID" value="KIH58404.1"/>
    <property type="molecule type" value="Genomic_DNA"/>
</dbReference>
<evidence type="ECO:0000256" key="8">
    <source>
        <dbReference type="ARBA" id="ARBA00022798"/>
    </source>
</evidence>
<dbReference type="AlphaFoldDB" id="A0A0C2GHT9"/>
<gene>
    <name evidence="15" type="ORF">ANCDUO_11389</name>
</gene>
<dbReference type="CDD" id="cd07987">
    <property type="entry name" value="LPLAT_MGAT-like"/>
    <property type="match status" value="1"/>
</dbReference>
<evidence type="ECO:0000256" key="2">
    <source>
        <dbReference type="ARBA" id="ARBA00004771"/>
    </source>
</evidence>
<organism evidence="15 16">
    <name type="scientific">Ancylostoma duodenale</name>
    <dbReference type="NCBI Taxonomy" id="51022"/>
    <lineage>
        <taxon>Eukaryota</taxon>
        <taxon>Metazoa</taxon>
        <taxon>Ecdysozoa</taxon>
        <taxon>Nematoda</taxon>
        <taxon>Chromadorea</taxon>
        <taxon>Rhabditida</taxon>
        <taxon>Rhabditina</taxon>
        <taxon>Rhabditomorpha</taxon>
        <taxon>Strongyloidea</taxon>
        <taxon>Ancylostomatidae</taxon>
        <taxon>Ancylostomatinae</taxon>
        <taxon>Ancylostoma</taxon>
    </lineage>
</organism>
<dbReference type="GO" id="GO:0006071">
    <property type="term" value="P:glycerol metabolic process"/>
    <property type="evidence" value="ECO:0007669"/>
    <property type="project" value="UniProtKB-KW"/>
</dbReference>
<proteinExistence type="inferred from homology"/>
<comment type="similarity">
    <text evidence="4 14">Belongs to the diacylglycerol acyltransferase family.</text>
</comment>
<evidence type="ECO:0000256" key="10">
    <source>
        <dbReference type="ARBA" id="ARBA00022989"/>
    </source>
</evidence>
<evidence type="ECO:0000256" key="4">
    <source>
        <dbReference type="ARBA" id="ARBA00005420"/>
    </source>
</evidence>
<feature type="transmembrane region" description="Helical" evidence="14">
    <location>
        <begin position="44"/>
        <end position="64"/>
    </location>
</feature>
<dbReference type="Proteomes" id="UP000054047">
    <property type="component" value="Unassembled WGS sequence"/>
</dbReference>
<keyword evidence="5" id="KW-0444">Lipid biosynthesis</keyword>
<dbReference type="PANTHER" id="PTHR12317:SF0">
    <property type="entry name" value="ACYLTRANSFERASE"/>
    <property type="match status" value="1"/>
</dbReference>
<evidence type="ECO:0000256" key="3">
    <source>
        <dbReference type="ARBA" id="ARBA00005189"/>
    </source>
</evidence>
<comment type="pathway">
    <text evidence="2">Glycerolipid metabolism; triacylglycerol biosynthesis.</text>
</comment>
<keyword evidence="11" id="KW-0443">Lipid metabolism</keyword>
<evidence type="ECO:0000256" key="7">
    <source>
        <dbReference type="ARBA" id="ARBA00022692"/>
    </source>
</evidence>
<dbReference type="Pfam" id="PF03982">
    <property type="entry name" value="DAGAT"/>
    <property type="match status" value="1"/>
</dbReference>
<evidence type="ECO:0000256" key="5">
    <source>
        <dbReference type="ARBA" id="ARBA00022516"/>
    </source>
</evidence>
<keyword evidence="12 14" id="KW-0472">Membrane</keyword>
<comment type="pathway">
    <text evidence="3">Lipid metabolism.</text>
</comment>
<feature type="transmembrane region" description="Helical" evidence="14">
    <location>
        <begin position="20"/>
        <end position="38"/>
    </location>
</feature>
<dbReference type="OrthoDB" id="264532at2759"/>
<protein>
    <recommendedName>
        <fullName evidence="14">Acyltransferase</fullName>
        <ecNumber evidence="14">2.3.1.-</ecNumber>
    </recommendedName>
</protein>
<evidence type="ECO:0000256" key="1">
    <source>
        <dbReference type="ARBA" id="ARBA00004477"/>
    </source>
</evidence>
<dbReference type="GO" id="GO:0019432">
    <property type="term" value="P:triglyceride biosynthetic process"/>
    <property type="evidence" value="ECO:0007669"/>
    <property type="project" value="TreeGrafter"/>
</dbReference>
<evidence type="ECO:0000256" key="6">
    <source>
        <dbReference type="ARBA" id="ARBA00022679"/>
    </source>
</evidence>
<dbReference type="PANTHER" id="PTHR12317">
    <property type="entry name" value="DIACYLGLYCEROL O-ACYLTRANSFERASE"/>
    <property type="match status" value="1"/>
</dbReference>
<evidence type="ECO:0000256" key="14">
    <source>
        <dbReference type="RuleBase" id="RU367023"/>
    </source>
</evidence>
<sequence length="339" mass="38593">MKRVLGIDFSPLAEPWDRQLITLGVIMHFLITFPVTLIGLALPFILIFTFQWHILLLYTIWYLYDRKSPQNGGYQSKWVQSWRLNKWFAEYFPVSLHKTAEIPNDQNYIFGCHPHGIIGMGVYANFITEGTNKSKVFPGMKFLVCTLASNFNVMVRRELLLLGGFIDCSKESIRNALSGKEKGKAVVIVVGGAEEALDAHPRTHKLKLLSRKGFVKEALRAGASLVPVYSFGENEIFEQLENPKGSPIRRFQTWWKELTGVSMPFFYGRGLLQTNFGFLPHNRPIDTVVGAPIAVPKVAEPTNEEVERVHKEYCDALTQLFDEHKTRFGVSKDTKLIIE</sequence>
<accession>A0A0C2GHT9</accession>
<evidence type="ECO:0000256" key="9">
    <source>
        <dbReference type="ARBA" id="ARBA00022824"/>
    </source>
</evidence>